<dbReference type="PROSITE" id="PS00086">
    <property type="entry name" value="CYTOCHROME_P450"/>
    <property type="match status" value="1"/>
</dbReference>
<evidence type="ECO:0000313" key="4">
    <source>
        <dbReference type="Proteomes" id="UP000572635"/>
    </source>
</evidence>
<evidence type="ECO:0000256" key="1">
    <source>
        <dbReference type="ARBA" id="ARBA00010617"/>
    </source>
</evidence>
<evidence type="ECO:0000256" key="2">
    <source>
        <dbReference type="RuleBase" id="RU000461"/>
    </source>
</evidence>
<accession>A0A7W8QNW6</accession>
<dbReference type="EMBL" id="JACHDB010000001">
    <property type="protein sequence ID" value="MBB5433927.1"/>
    <property type="molecule type" value="Genomic_DNA"/>
</dbReference>
<proteinExistence type="inferred from homology"/>
<sequence>MREGDALLVSYGSAGRDELLHAEGADRFDITRQDKTHVSFSHGAHYCLGANLARMELAVALPALWERFPGLELLETDPEQVPSIVSNGVTSLRVRLG</sequence>
<keyword evidence="2" id="KW-0479">Metal-binding</keyword>
<name>A0A7W8QNW6_9ACTN</name>
<dbReference type="SUPFAM" id="SSF48264">
    <property type="entry name" value="Cytochrome P450"/>
    <property type="match status" value="1"/>
</dbReference>
<evidence type="ECO:0000313" key="3">
    <source>
        <dbReference type="EMBL" id="MBB5433927.1"/>
    </source>
</evidence>
<dbReference type="Gene3D" id="1.10.630.10">
    <property type="entry name" value="Cytochrome P450"/>
    <property type="match status" value="1"/>
</dbReference>
<keyword evidence="2" id="KW-0560">Oxidoreductase</keyword>
<comment type="caution">
    <text evidence="3">The sequence shown here is derived from an EMBL/GenBank/DDBJ whole genome shotgun (WGS) entry which is preliminary data.</text>
</comment>
<dbReference type="GO" id="GO:0016705">
    <property type="term" value="F:oxidoreductase activity, acting on paired donors, with incorporation or reduction of molecular oxygen"/>
    <property type="evidence" value="ECO:0007669"/>
    <property type="project" value="InterPro"/>
</dbReference>
<dbReference type="GO" id="GO:0005506">
    <property type="term" value="F:iron ion binding"/>
    <property type="evidence" value="ECO:0007669"/>
    <property type="project" value="InterPro"/>
</dbReference>
<organism evidence="3 4">
    <name type="scientific">Nocardiopsis composta</name>
    <dbReference type="NCBI Taxonomy" id="157465"/>
    <lineage>
        <taxon>Bacteria</taxon>
        <taxon>Bacillati</taxon>
        <taxon>Actinomycetota</taxon>
        <taxon>Actinomycetes</taxon>
        <taxon>Streptosporangiales</taxon>
        <taxon>Nocardiopsidaceae</taxon>
        <taxon>Nocardiopsis</taxon>
    </lineage>
</organism>
<reference evidence="3 4" key="1">
    <citation type="submission" date="2020-08" db="EMBL/GenBank/DDBJ databases">
        <title>Sequencing the genomes of 1000 actinobacteria strains.</title>
        <authorList>
            <person name="Klenk H.-P."/>
        </authorList>
    </citation>
    <scope>NUCLEOTIDE SEQUENCE [LARGE SCALE GENOMIC DNA]</scope>
    <source>
        <strain evidence="3 4">DSM 44551</strain>
    </source>
</reference>
<keyword evidence="2" id="KW-0408">Iron</keyword>
<keyword evidence="2" id="KW-0349">Heme</keyword>
<dbReference type="PANTHER" id="PTHR46696">
    <property type="entry name" value="P450, PUTATIVE (EUROFUNG)-RELATED"/>
    <property type="match status" value="1"/>
</dbReference>
<keyword evidence="4" id="KW-1185">Reference proteome</keyword>
<dbReference type="InterPro" id="IPR002397">
    <property type="entry name" value="Cyt_P450_B"/>
</dbReference>
<dbReference type="Proteomes" id="UP000572635">
    <property type="component" value="Unassembled WGS sequence"/>
</dbReference>
<dbReference type="PANTHER" id="PTHR46696:SF1">
    <property type="entry name" value="CYTOCHROME P450 YJIB-RELATED"/>
    <property type="match status" value="1"/>
</dbReference>
<dbReference type="Pfam" id="PF00067">
    <property type="entry name" value="p450"/>
    <property type="match status" value="1"/>
</dbReference>
<dbReference type="PRINTS" id="PR00359">
    <property type="entry name" value="BP450"/>
</dbReference>
<comment type="similarity">
    <text evidence="1 2">Belongs to the cytochrome P450 family.</text>
</comment>
<dbReference type="AlphaFoldDB" id="A0A7W8QNW6"/>
<dbReference type="GO" id="GO:0004497">
    <property type="term" value="F:monooxygenase activity"/>
    <property type="evidence" value="ECO:0007669"/>
    <property type="project" value="UniProtKB-KW"/>
</dbReference>
<gene>
    <name evidence="3" type="ORF">HDA36_004011</name>
</gene>
<dbReference type="GO" id="GO:0020037">
    <property type="term" value="F:heme binding"/>
    <property type="evidence" value="ECO:0007669"/>
    <property type="project" value="InterPro"/>
</dbReference>
<keyword evidence="2" id="KW-0503">Monooxygenase</keyword>
<dbReference type="InterPro" id="IPR001128">
    <property type="entry name" value="Cyt_P450"/>
</dbReference>
<dbReference type="InterPro" id="IPR036396">
    <property type="entry name" value="Cyt_P450_sf"/>
</dbReference>
<dbReference type="InterPro" id="IPR017972">
    <property type="entry name" value="Cyt_P450_CS"/>
</dbReference>
<protein>
    <submittedName>
        <fullName evidence="3">Cytochrome P450</fullName>
    </submittedName>
</protein>